<name>A0A3L7AEE5_9HYPH</name>
<dbReference type="Proteomes" id="UP000269692">
    <property type="component" value="Unassembled WGS sequence"/>
</dbReference>
<dbReference type="AlphaFoldDB" id="A0A3L7AEE5"/>
<proteinExistence type="predicted"/>
<reference evidence="2 3" key="1">
    <citation type="submission" date="2018-10" db="EMBL/GenBank/DDBJ databases">
        <title>Xanthobacter tagetidis genome sequencing and assembly.</title>
        <authorList>
            <person name="Maclea K.S."/>
            <person name="Goen A.E."/>
            <person name="Fatima S.A."/>
        </authorList>
    </citation>
    <scope>NUCLEOTIDE SEQUENCE [LARGE SCALE GENOMIC DNA]</scope>
    <source>
        <strain evidence="2 3">ATCC 700314</strain>
    </source>
</reference>
<feature type="transmembrane region" description="Helical" evidence="1">
    <location>
        <begin position="79"/>
        <end position="102"/>
    </location>
</feature>
<evidence type="ECO:0008006" key="4">
    <source>
        <dbReference type="Google" id="ProtNLM"/>
    </source>
</evidence>
<keyword evidence="1" id="KW-0472">Membrane</keyword>
<keyword evidence="1" id="KW-0812">Transmembrane</keyword>
<protein>
    <recommendedName>
        <fullName evidence="4">DUF3618 domain-containing protein</fullName>
    </recommendedName>
</protein>
<dbReference type="RefSeq" id="WP_121623353.1">
    <property type="nucleotide sequence ID" value="NZ_JACIIW010000005.1"/>
</dbReference>
<accession>A0A3L7AEE5</accession>
<keyword evidence="3" id="KW-1185">Reference proteome</keyword>
<comment type="caution">
    <text evidence="2">The sequence shown here is derived from an EMBL/GenBank/DDBJ whole genome shotgun (WGS) entry which is preliminary data.</text>
</comment>
<evidence type="ECO:0000256" key="1">
    <source>
        <dbReference type="SAM" id="Phobius"/>
    </source>
</evidence>
<evidence type="ECO:0000313" key="3">
    <source>
        <dbReference type="Proteomes" id="UP000269692"/>
    </source>
</evidence>
<sequence>MAESDTGRAAREALEPRVVELRDEMARLSTSIKDRMADVADDAEEAFHDIRSKASGAVKQAGRKARMVSEAAGEHPGTAAAVLSSAGLMGMLIGFAAGYVIASNGRR</sequence>
<dbReference type="OrthoDB" id="8449088at2"/>
<organism evidence="2 3">
    <name type="scientific">Xanthobacter tagetidis</name>
    <dbReference type="NCBI Taxonomy" id="60216"/>
    <lineage>
        <taxon>Bacteria</taxon>
        <taxon>Pseudomonadati</taxon>
        <taxon>Pseudomonadota</taxon>
        <taxon>Alphaproteobacteria</taxon>
        <taxon>Hyphomicrobiales</taxon>
        <taxon>Xanthobacteraceae</taxon>
        <taxon>Xanthobacter</taxon>
    </lineage>
</organism>
<evidence type="ECO:0000313" key="2">
    <source>
        <dbReference type="EMBL" id="RLP78759.1"/>
    </source>
</evidence>
<gene>
    <name evidence="2" type="ORF">D9R14_10945</name>
</gene>
<keyword evidence="1" id="KW-1133">Transmembrane helix</keyword>
<dbReference type="EMBL" id="RCTF01000007">
    <property type="protein sequence ID" value="RLP78759.1"/>
    <property type="molecule type" value="Genomic_DNA"/>
</dbReference>